<feature type="transmembrane region" description="Helical" evidence="1">
    <location>
        <begin position="236"/>
        <end position="256"/>
    </location>
</feature>
<dbReference type="EMBL" id="PIPR01000002">
    <property type="protein sequence ID" value="RUO39423.1"/>
    <property type="molecule type" value="Genomic_DNA"/>
</dbReference>
<reference evidence="3" key="1">
    <citation type="journal article" date="2018" name="Front. Microbiol.">
        <title>Genome-Based Analysis Reveals the Taxonomy and Diversity of the Family Idiomarinaceae.</title>
        <authorList>
            <person name="Liu Y."/>
            <person name="Lai Q."/>
            <person name="Shao Z."/>
        </authorList>
    </citation>
    <scope>NUCLEOTIDE SEQUENCE [LARGE SCALE GENOMIC DNA]</scope>
    <source>
        <strain evidence="3">KYW314</strain>
    </source>
</reference>
<evidence type="ECO:0000313" key="3">
    <source>
        <dbReference type="Proteomes" id="UP000287766"/>
    </source>
</evidence>
<feature type="transmembrane region" description="Helical" evidence="1">
    <location>
        <begin position="140"/>
        <end position="160"/>
    </location>
</feature>
<organism evidence="2 3">
    <name type="scientific">Pseudidiomarina aestuarii</name>
    <dbReference type="NCBI Taxonomy" id="624146"/>
    <lineage>
        <taxon>Bacteria</taxon>
        <taxon>Pseudomonadati</taxon>
        <taxon>Pseudomonadota</taxon>
        <taxon>Gammaproteobacteria</taxon>
        <taxon>Alteromonadales</taxon>
        <taxon>Idiomarinaceae</taxon>
        <taxon>Pseudidiomarina</taxon>
    </lineage>
</organism>
<name>A0A7Z6ZSE6_9GAMM</name>
<keyword evidence="1" id="KW-1133">Transmembrane helix</keyword>
<protein>
    <submittedName>
        <fullName evidence="2">Uncharacterized protein</fullName>
    </submittedName>
</protein>
<feature type="transmembrane region" description="Helical" evidence="1">
    <location>
        <begin position="12"/>
        <end position="32"/>
    </location>
</feature>
<evidence type="ECO:0000256" key="1">
    <source>
        <dbReference type="SAM" id="Phobius"/>
    </source>
</evidence>
<feature type="transmembrane region" description="Helical" evidence="1">
    <location>
        <begin position="52"/>
        <end position="71"/>
    </location>
</feature>
<sequence length="318" mass="35827">MEHSNLIRKILFSTALLIAISFIGLSATILVAQHNWWQLEDFTLKRLQYIQFYMATSFIVVMTTVWLYMLAKRGFHAYKIHQLSGIIGCTIFSLSLALLIVWKSIFWMFVVAGALCLYCSFTPLINRFSRRFSNQKWEPALFWSAIVTLLVFSLGGQANILLNQHFGIDPSHFSYTKPIAVALVAAPYTLILSMVLLVISVLSLNLKKNTKSSAKVKATNLAAHTDADRELHVTQFSFFISSYVLLIISVVAGSNISTIVEKTATTLDFNNHHPCQFDSTVKGVVFLDKSLNHVLAYRPENSEKYVVLECNLVKTTSE</sequence>
<accession>A0A7Z6ZSE6</accession>
<feature type="transmembrane region" description="Helical" evidence="1">
    <location>
        <begin position="180"/>
        <end position="206"/>
    </location>
</feature>
<keyword evidence="1" id="KW-0812">Transmembrane</keyword>
<dbReference type="AlphaFoldDB" id="A0A7Z6ZSE6"/>
<dbReference type="Proteomes" id="UP000287766">
    <property type="component" value="Unassembled WGS sequence"/>
</dbReference>
<comment type="caution">
    <text evidence="2">The sequence shown here is derived from an EMBL/GenBank/DDBJ whole genome shotgun (WGS) entry which is preliminary data.</text>
</comment>
<feature type="transmembrane region" description="Helical" evidence="1">
    <location>
        <begin position="83"/>
        <end position="102"/>
    </location>
</feature>
<gene>
    <name evidence="2" type="ORF">CWE22_08970</name>
</gene>
<evidence type="ECO:0000313" key="2">
    <source>
        <dbReference type="EMBL" id="RUO39423.1"/>
    </source>
</evidence>
<proteinExistence type="predicted"/>
<keyword evidence="3" id="KW-1185">Reference proteome</keyword>
<keyword evidence="1" id="KW-0472">Membrane</keyword>
<feature type="transmembrane region" description="Helical" evidence="1">
    <location>
        <begin position="108"/>
        <end position="128"/>
    </location>
</feature>